<feature type="compositionally biased region" description="Basic and acidic residues" evidence="1">
    <location>
        <begin position="152"/>
        <end position="170"/>
    </location>
</feature>
<name>A0A0G4GFA3_VITBC</name>
<dbReference type="EMBL" id="CDMY01000646">
    <property type="protein sequence ID" value="CEM28189.1"/>
    <property type="molecule type" value="Genomic_DNA"/>
</dbReference>
<evidence type="ECO:0000313" key="3">
    <source>
        <dbReference type="Proteomes" id="UP000041254"/>
    </source>
</evidence>
<organism evidence="2 3">
    <name type="scientific">Vitrella brassicaformis (strain CCMP3155)</name>
    <dbReference type="NCBI Taxonomy" id="1169540"/>
    <lineage>
        <taxon>Eukaryota</taxon>
        <taxon>Sar</taxon>
        <taxon>Alveolata</taxon>
        <taxon>Colpodellida</taxon>
        <taxon>Vitrellaceae</taxon>
        <taxon>Vitrella</taxon>
    </lineage>
</organism>
<dbReference type="InParanoid" id="A0A0G4GFA3"/>
<gene>
    <name evidence="2" type="ORF">Vbra_17669</name>
</gene>
<dbReference type="Proteomes" id="UP000041254">
    <property type="component" value="Unassembled WGS sequence"/>
</dbReference>
<accession>A0A0G4GFA3</accession>
<reference evidence="2 3" key="1">
    <citation type="submission" date="2014-11" db="EMBL/GenBank/DDBJ databases">
        <authorList>
            <person name="Zhu J."/>
            <person name="Qi W."/>
            <person name="Song R."/>
        </authorList>
    </citation>
    <scope>NUCLEOTIDE SEQUENCE [LARGE SCALE GENOMIC DNA]</scope>
</reference>
<feature type="region of interest" description="Disordered" evidence="1">
    <location>
        <begin position="133"/>
        <end position="179"/>
    </location>
</feature>
<dbReference type="VEuPathDB" id="CryptoDB:Vbra_17669"/>
<proteinExistence type="predicted"/>
<dbReference type="AlphaFoldDB" id="A0A0G4GFA3"/>
<feature type="region of interest" description="Disordered" evidence="1">
    <location>
        <begin position="1"/>
        <end position="33"/>
    </location>
</feature>
<feature type="compositionally biased region" description="Basic and acidic residues" evidence="1">
    <location>
        <begin position="19"/>
        <end position="33"/>
    </location>
</feature>
<sequence length="179" mass="19901">MAKSIRSKVKRRFRAAKRAKSERVTGEARAAREAEKVRRLTAGVPVEDPKPANAFLFPNASDAQFPQNLPVRTIDYRSEANPESHEAFIGGRRKMTSLEKAAMKLQGKTDTADAADAMDLDAPPVDVQGMMMPRSLREGGKKVKQQAPVIPVRRDNLKRGNKVGGREVKKAAQKRRKKK</sequence>
<evidence type="ECO:0000313" key="2">
    <source>
        <dbReference type="EMBL" id="CEM28189.1"/>
    </source>
</evidence>
<keyword evidence="3" id="KW-1185">Reference proteome</keyword>
<feature type="compositionally biased region" description="Basic residues" evidence="1">
    <location>
        <begin position="1"/>
        <end position="18"/>
    </location>
</feature>
<evidence type="ECO:0000256" key="1">
    <source>
        <dbReference type="SAM" id="MobiDB-lite"/>
    </source>
</evidence>
<protein>
    <submittedName>
        <fullName evidence="2">Uncharacterized protein</fullName>
    </submittedName>
</protein>